<dbReference type="RefSeq" id="WP_110129456.1">
    <property type="nucleotide sequence ID" value="NZ_QHJQ01000001.1"/>
</dbReference>
<dbReference type="Proteomes" id="UP000247099">
    <property type="component" value="Unassembled WGS sequence"/>
</dbReference>
<proteinExistence type="predicted"/>
<gene>
    <name evidence="2" type="ORF">DDZ13_00475</name>
</gene>
<evidence type="ECO:0000256" key="1">
    <source>
        <dbReference type="SAM" id="Phobius"/>
    </source>
</evidence>
<keyword evidence="3" id="KW-1185">Reference proteome</keyword>
<evidence type="ECO:0008006" key="4">
    <source>
        <dbReference type="Google" id="ProtNLM"/>
    </source>
</evidence>
<feature type="transmembrane region" description="Helical" evidence="1">
    <location>
        <begin position="66"/>
        <end position="90"/>
    </location>
</feature>
<dbReference type="EMBL" id="QHJQ01000001">
    <property type="protein sequence ID" value="PXA05375.1"/>
    <property type="molecule type" value="Genomic_DNA"/>
</dbReference>
<keyword evidence="1" id="KW-0472">Membrane</keyword>
<name>A0A317ZIE0_9BACT</name>
<keyword evidence="1" id="KW-0812">Transmembrane</keyword>
<dbReference type="InParanoid" id="A0A317ZIE0"/>
<feature type="transmembrane region" description="Helical" evidence="1">
    <location>
        <begin position="96"/>
        <end position="116"/>
    </location>
</feature>
<sequence>MSKTFKWTIPEVGLSRAEQEEHRSYKPANRSIHTNQATPLRKSELKFLKEWGVKRQLGRKAYYQKLLLRSCLAVSLFTGFFLLFKVLGVIDDGTTIYTTGTMLALGVNIAPAIHSWKNNEQRYEKLLERLEETKQ</sequence>
<dbReference type="AlphaFoldDB" id="A0A317ZIE0"/>
<organism evidence="2 3">
    <name type="scientific">Coraliomargarita sinensis</name>
    <dbReference type="NCBI Taxonomy" id="2174842"/>
    <lineage>
        <taxon>Bacteria</taxon>
        <taxon>Pseudomonadati</taxon>
        <taxon>Verrucomicrobiota</taxon>
        <taxon>Opitutia</taxon>
        <taxon>Puniceicoccales</taxon>
        <taxon>Coraliomargaritaceae</taxon>
        <taxon>Coraliomargarita</taxon>
    </lineage>
</organism>
<reference evidence="2 3" key="1">
    <citation type="submission" date="2018-05" db="EMBL/GenBank/DDBJ databases">
        <title>Coraliomargarita sinensis sp. nov., isolated from a marine solar saltern.</title>
        <authorList>
            <person name="Zhou L.Y."/>
        </authorList>
    </citation>
    <scope>NUCLEOTIDE SEQUENCE [LARGE SCALE GENOMIC DNA]</scope>
    <source>
        <strain evidence="2 3">WN38</strain>
    </source>
</reference>
<evidence type="ECO:0000313" key="3">
    <source>
        <dbReference type="Proteomes" id="UP000247099"/>
    </source>
</evidence>
<protein>
    <recommendedName>
        <fullName evidence="4">DUF4231 domain-containing protein</fullName>
    </recommendedName>
</protein>
<accession>A0A317ZIE0</accession>
<evidence type="ECO:0000313" key="2">
    <source>
        <dbReference type="EMBL" id="PXA05375.1"/>
    </source>
</evidence>
<comment type="caution">
    <text evidence="2">The sequence shown here is derived from an EMBL/GenBank/DDBJ whole genome shotgun (WGS) entry which is preliminary data.</text>
</comment>
<keyword evidence="1" id="KW-1133">Transmembrane helix</keyword>